<evidence type="ECO:0000313" key="2">
    <source>
        <dbReference type="EMBL" id="CDW44020.1"/>
    </source>
</evidence>
<name>A0A0K2V131_LEPSM</name>
<proteinExistence type="predicted"/>
<evidence type="ECO:0000256" key="1">
    <source>
        <dbReference type="SAM" id="Phobius"/>
    </source>
</evidence>
<accession>A0A0K2V131</accession>
<dbReference type="AlphaFoldDB" id="A0A0K2V131"/>
<keyword evidence="1" id="KW-0472">Membrane</keyword>
<keyword evidence="1" id="KW-1133">Transmembrane helix</keyword>
<reference evidence="2" key="1">
    <citation type="submission" date="2014-05" db="EMBL/GenBank/DDBJ databases">
        <authorList>
            <person name="Chronopoulou M."/>
        </authorList>
    </citation>
    <scope>NUCLEOTIDE SEQUENCE</scope>
    <source>
        <tissue evidence="2">Whole organism</tissue>
    </source>
</reference>
<feature type="transmembrane region" description="Helical" evidence="1">
    <location>
        <begin position="26"/>
        <end position="44"/>
    </location>
</feature>
<keyword evidence="1" id="KW-0812">Transmembrane</keyword>
<organism evidence="2">
    <name type="scientific">Lepeophtheirus salmonis</name>
    <name type="common">Salmon louse</name>
    <name type="synonym">Caligus salmonis</name>
    <dbReference type="NCBI Taxonomy" id="72036"/>
    <lineage>
        <taxon>Eukaryota</taxon>
        <taxon>Metazoa</taxon>
        <taxon>Ecdysozoa</taxon>
        <taxon>Arthropoda</taxon>
        <taxon>Crustacea</taxon>
        <taxon>Multicrustacea</taxon>
        <taxon>Hexanauplia</taxon>
        <taxon>Copepoda</taxon>
        <taxon>Siphonostomatoida</taxon>
        <taxon>Caligidae</taxon>
        <taxon>Lepeophtheirus</taxon>
    </lineage>
</organism>
<sequence length="48" mass="5462">MRVAINKGCGPHFALQEVSQVFREPLLYLFYCVALCSILLPDIVSDEY</sequence>
<dbReference type="EMBL" id="HACA01026659">
    <property type="protein sequence ID" value="CDW44020.1"/>
    <property type="molecule type" value="Transcribed_RNA"/>
</dbReference>
<protein>
    <submittedName>
        <fullName evidence="2">Uncharacterized protein</fullName>
    </submittedName>
</protein>